<dbReference type="Proteomes" id="UP000278036">
    <property type="component" value="Unassembled WGS sequence"/>
</dbReference>
<comment type="caution">
    <text evidence="2">The sequence shown here is derived from an EMBL/GenBank/DDBJ whole genome shotgun (WGS) entry which is preliminary data.</text>
</comment>
<accession>A0A3A9JED3</accession>
<organism evidence="2 5">
    <name type="scientific">Teichococcus wenyumeiae</name>
    <dbReference type="NCBI Taxonomy" id="2478470"/>
    <lineage>
        <taxon>Bacteria</taxon>
        <taxon>Pseudomonadati</taxon>
        <taxon>Pseudomonadota</taxon>
        <taxon>Alphaproteobacteria</taxon>
        <taxon>Acetobacterales</taxon>
        <taxon>Roseomonadaceae</taxon>
        <taxon>Roseomonas</taxon>
    </lineage>
</organism>
<evidence type="ECO:0000259" key="1">
    <source>
        <dbReference type="Pfam" id="PF13408"/>
    </source>
</evidence>
<evidence type="ECO:0000313" key="4">
    <source>
        <dbReference type="Proteomes" id="UP000274097"/>
    </source>
</evidence>
<protein>
    <recommendedName>
        <fullName evidence="1">Recombinase zinc beta ribbon domain-containing protein</fullName>
    </recommendedName>
</protein>
<dbReference type="InterPro" id="IPR025827">
    <property type="entry name" value="Zn_ribbon_recom_dom"/>
</dbReference>
<evidence type="ECO:0000313" key="5">
    <source>
        <dbReference type="Proteomes" id="UP000278036"/>
    </source>
</evidence>
<dbReference type="Proteomes" id="UP000274097">
    <property type="component" value="Unassembled WGS sequence"/>
</dbReference>
<gene>
    <name evidence="2" type="ORF">D6Z83_22795</name>
    <name evidence="3" type="ORF">EBE87_26865</name>
</gene>
<sequence length="116" mass="13135">MHCGRCGRHMGVSCGRQRPRYECRTAQTHRAEPVCQSFVAPAVDALIVNSFLDAVRPAVLEATLVTLHDLGRERSAVDRQWQLHLERARYEARLAGRQYDAVDPDNRLVARGLGRR</sequence>
<keyword evidence="4" id="KW-1185">Reference proteome</keyword>
<dbReference type="AlphaFoldDB" id="A0A3A9JED3"/>
<evidence type="ECO:0000313" key="2">
    <source>
        <dbReference type="EMBL" id="RKK01864.1"/>
    </source>
</evidence>
<reference evidence="2 5" key="1">
    <citation type="submission" date="2018-09" db="EMBL/GenBank/DDBJ databases">
        <title>Roseomonas sp. nov., isolated from feces of Tibetan antelopes in the Qinghai-Tibet plateau, China.</title>
        <authorList>
            <person name="Tian Z."/>
        </authorList>
    </citation>
    <scope>NUCLEOTIDE SEQUENCE [LARGE SCALE GENOMIC DNA]</scope>
    <source>
        <strain evidence="3 4">Z23</strain>
        <strain evidence="2 5">Z24</strain>
    </source>
</reference>
<dbReference type="InParanoid" id="A0A3A9JED3"/>
<name>A0A3A9JED3_9PROT</name>
<evidence type="ECO:0000313" key="3">
    <source>
        <dbReference type="EMBL" id="RMI15198.1"/>
    </source>
</evidence>
<feature type="domain" description="Recombinase zinc beta ribbon" evidence="1">
    <location>
        <begin position="1"/>
        <end position="49"/>
    </location>
</feature>
<dbReference type="Pfam" id="PF13408">
    <property type="entry name" value="Zn_ribbon_recom"/>
    <property type="match status" value="1"/>
</dbReference>
<dbReference type="EMBL" id="RAQU01000210">
    <property type="protein sequence ID" value="RKK01864.1"/>
    <property type="molecule type" value="Genomic_DNA"/>
</dbReference>
<proteinExistence type="predicted"/>
<dbReference type="EMBL" id="RFLX01000074">
    <property type="protein sequence ID" value="RMI15198.1"/>
    <property type="molecule type" value="Genomic_DNA"/>
</dbReference>